<dbReference type="Proteomes" id="UP000765509">
    <property type="component" value="Unassembled WGS sequence"/>
</dbReference>
<keyword evidence="3" id="KW-1185">Reference proteome</keyword>
<proteinExistence type="predicted"/>
<gene>
    <name evidence="2" type="ORF">O181_113309</name>
</gene>
<dbReference type="AlphaFoldDB" id="A0A9Q3K5M2"/>
<feature type="compositionally biased region" description="Polar residues" evidence="1">
    <location>
        <begin position="1"/>
        <end position="11"/>
    </location>
</feature>
<evidence type="ECO:0000256" key="1">
    <source>
        <dbReference type="SAM" id="MobiDB-lite"/>
    </source>
</evidence>
<evidence type="ECO:0000313" key="2">
    <source>
        <dbReference type="EMBL" id="MBW0573594.1"/>
    </source>
</evidence>
<reference evidence="2" key="1">
    <citation type="submission" date="2021-03" db="EMBL/GenBank/DDBJ databases">
        <title>Draft genome sequence of rust myrtle Austropuccinia psidii MF-1, a brazilian biotype.</title>
        <authorList>
            <person name="Quecine M.C."/>
            <person name="Pachon D.M.R."/>
            <person name="Bonatelli M.L."/>
            <person name="Correr F.H."/>
            <person name="Franceschini L.M."/>
            <person name="Leite T.F."/>
            <person name="Margarido G.R.A."/>
            <person name="Almeida C.A."/>
            <person name="Ferrarezi J.A."/>
            <person name="Labate C.A."/>
        </authorList>
    </citation>
    <scope>NUCLEOTIDE SEQUENCE</scope>
    <source>
        <strain evidence="2">MF-1</strain>
    </source>
</reference>
<name>A0A9Q3K5M2_9BASI</name>
<sequence length="100" mass="10912">MLISTFNSSELTLPPFVETFQPNEPPIPGPSKPPEPHEDALICEPEREVALVQSMEEPFDPPSTPAMQIPTSSPPAPSSPNCHNEAHQEFMDLGLTLIIP</sequence>
<feature type="region of interest" description="Disordered" evidence="1">
    <location>
        <begin position="57"/>
        <end position="85"/>
    </location>
</feature>
<dbReference type="EMBL" id="AVOT02092413">
    <property type="protein sequence ID" value="MBW0573594.1"/>
    <property type="molecule type" value="Genomic_DNA"/>
</dbReference>
<comment type="caution">
    <text evidence="2">The sequence shown here is derived from an EMBL/GenBank/DDBJ whole genome shotgun (WGS) entry which is preliminary data.</text>
</comment>
<evidence type="ECO:0000313" key="3">
    <source>
        <dbReference type="Proteomes" id="UP000765509"/>
    </source>
</evidence>
<organism evidence="2 3">
    <name type="scientific">Austropuccinia psidii MF-1</name>
    <dbReference type="NCBI Taxonomy" id="1389203"/>
    <lineage>
        <taxon>Eukaryota</taxon>
        <taxon>Fungi</taxon>
        <taxon>Dikarya</taxon>
        <taxon>Basidiomycota</taxon>
        <taxon>Pucciniomycotina</taxon>
        <taxon>Pucciniomycetes</taxon>
        <taxon>Pucciniales</taxon>
        <taxon>Sphaerophragmiaceae</taxon>
        <taxon>Austropuccinia</taxon>
    </lineage>
</organism>
<feature type="compositionally biased region" description="Pro residues" evidence="1">
    <location>
        <begin position="23"/>
        <end position="33"/>
    </location>
</feature>
<feature type="region of interest" description="Disordered" evidence="1">
    <location>
        <begin position="1"/>
        <end position="39"/>
    </location>
</feature>
<protein>
    <submittedName>
        <fullName evidence="2">Uncharacterized protein</fullName>
    </submittedName>
</protein>
<accession>A0A9Q3K5M2</accession>